<feature type="transmembrane region" description="Helical" evidence="6">
    <location>
        <begin position="12"/>
        <end position="29"/>
    </location>
</feature>
<dbReference type="InterPro" id="IPR004089">
    <property type="entry name" value="MCPsignal_dom"/>
</dbReference>
<keyword evidence="2" id="KW-0997">Cell inner membrane</keyword>
<feature type="domain" description="T-SNARE coiled-coil homology" evidence="8">
    <location>
        <begin position="459"/>
        <end position="521"/>
    </location>
</feature>
<dbReference type="PANTHER" id="PTHR32089:SF112">
    <property type="entry name" value="LYSOZYME-LIKE PROTEIN-RELATED"/>
    <property type="match status" value="1"/>
</dbReference>
<comment type="subcellular location">
    <subcellularLocation>
        <location evidence="1">Cell inner membrane</location>
        <topology evidence="1">Multi-pass membrane protein</topology>
    </subcellularLocation>
</comment>
<name>A0A7U3YM81_DESPD</name>
<dbReference type="InterPro" id="IPR021796">
    <property type="entry name" value="Tll0287-like_dom"/>
</dbReference>
<dbReference type="CDD" id="cd06225">
    <property type="entry name" value="HAMP"/>
    <property type="match status" value="1"/>
</dbReference>
<dbReference type="InterPro" id="IPR000727">
    <property type="entry name" value="T_SNARE_dom"/>
</dbReference>
<dbReference type="GO" id="GO:0005886">
    <property type="term" value="C:plasma membrane"/>
    <property type="evidence" value="ECO:0007669"/>
    <property type="project" value="UniProtKB-SubCell"/>
</dbReference>
<evidence type="ECO:0000256" key="1">
    <source>
        <dbReference type="ARBA" id="ARBA00004429"/>
    </source>
</evidence>
<feature type="domain" description="HAMP" evidence="9">
    <location>
        <begin position="229"/>
        <end position="281"/>
    </location>
</feature>
<reference evidence="10 11" key="1">
    <citation type="journal article" date="2011" name="Stand. Genomic Sci.">
        <title>Complete genome sequence of Desulfobulbus propionicus type strain (1pr3).</title>
        <authorList>
            <person name="Pagani I."/>
            <person name="Lapidus A."/>
            <person name="Nolan M."/>
            <person name="Lucas S."/>
            <person name="Hammon N."/>
            <person name="Deshpande S."/>
            <person name="Cheng J.F."/>
            <person name="Chertkov O."/>
            <person name="Davenport K."/>
            <person name="Tapia R."/>
            <person name="Han C."/>
            <person name="Goodwin L."/>
            <person name="Pitluck S."/>
            <person name="Liolios K."/>
            <person name="Mavromatis K."/>
            <person name="Ivanova N."/>
            <person name="Mikhailova N."/>
            <person name="Pati A."/>
            <person name="Chen A."/>
            <person name="Palaniappan K."/>
            <person name="Land M."/>
            <person name="Hauser L."/>
            <person name="Chang Y.J."/>
            <person name="Jeffries C.D."/>
            <person name="Detter J.C."/>
            <person name="Brambilla E."/>
            <person name="Kannan K.P."/>
            <person name="Djao O.D."/>
            <person name="Rohde M."/>
            <person name="Pukall R."/>
            <person name="Spring S."/>
            <person name="Goker M."/>
            <person name="Sikorski J."/>
            <person name="Woyke T."/>
            <person name="Bristow J."/>
            <person name="Eisen J.A."/>
            <person name="Markowitz V."/>
            <person name="Hugenholtz P."/>
            <person name="Kyrpides N.C."/>
            <person name="Klenk H.P."/>
        </authorList>
    </citation>
    <scope>NUCLEOTIDE SEQUENCE [LARGE SCALE GENOMIC DNA]</scope>
    <source>
        <strain evidence="11">ATCC 33891 / DSM 2032 / 1pr3</strain>
    </source>
</reference>
<dbReference type="PANTHER" id="PTHR32089">
    <property type="entry name" value="METHYL-ACCEPTING CHEMOTAXIS PROTEIN MCPB"/>
    <property type="match status" value="1"/>
</dbReference>
<dbReference type="SMART" id="SM00283">
    <property type="entry name" value="MA"/>
    <property type="match status" value="1"/>
</dbReference>
<evidence type="ECO:0000256" key="2">
    <source>
        <dbReference type="ARBA" id="ARBA00022519"/>
    </source>
</evidence>
<keyword evidence="6" id="KW-0812">Transmembrane</keyword>
<dbReference type="SMART" id="SM00304">
    <property type="entry name" value="HAMP"/>
    <property type="match status" value="1"/>
</dbReference>
<dbReference type="GO" id="GO:0007165">
    <property type="term" value="P:signal transduction"/>
    <property type="evidence" value="ECO:0007669"/>
    <property type="project" value="UniProtKB-KW"/>
</dbReference>
<keyword evidence="3 5" id="KW-0807">Transducer</keyword>
<protein>
    <submittedName>
        <fullName evidence="10">Methyl-accepting chemotaxis sensory transducer</fullName>
    </submittedName>
</protein>
<evidence type="ECO:0000313" key="11">
    <source>
        <dbReference type="Proteomes" id="UP000006365"/>
    </source>
</evidence>
<keyword evidence="2" id="KW-1003">Cell membrane</keyword>
<dbReference type="Proteomes" id="UP000006365">
    <property type="component" value="Chromosome"/>
</dbReference>
<organism evidence="10 11">
    <name type="scientific">Desulfobulbus propionicus (strain ATCC 33891 / DSM 2032 / VKM B-1956 / 1pr3)</name>
    <dbReference type="NCBI Taxonomy" id="577650"/>
    <lineage>
        <taxon>Bacteria</taxon>
        <taxon>Pseudomonadati</taxon>
        <taxon>Thermodesulfobacteriota</taxon>
        <taxon>Desulfobulbia</taxon>
        <taxon>Desulfobulbales</taxon>
        <taxon>Desulfobulbaceae</taxon>
        <taxon>Desulfobulbus</taxon>
    </lineage>
</organism>
<dbReference type="KEGG" id="dpr:Despr_1819"/>
<evidence type="ECO:0000313" key="10">
    <source>
        <dbReference type="EMBL" id="ADW17969.1"/>
    </source>
</evidence>
<dbReference type="Pfam" id="PF00015">
    <property type="entry name" value="MCPsignal"/>
    <property type="match status" value="1"/>
</dbReference>
<evidence type="ECO:0000259" key="7">
    <source>
        <dbReference type="PROSITE" id="PS50111"/>
    </source>
</evidence>
<dbReference type="AlphaFoldDB" id="A0A7U3YM81"/>
<keyword evidence="6" id="KW-0472">Membrane</keyword>
<keyword evidence="6" id="KW-1133">Transmembrane helix</keyword>
<sequence>MNNSSISIKWKILILALLGPLVIAILLSWQRVNDIRSGAEKAIISKSAGIVLMAEATRDEMARKLQSGVIKPFEQLTSANILEAVPVITAMQGAAAKAEEAGYVFRTPKAMPRNPQNTPSDLENAVLQELASKNLTEKILIEKDQIRYFKPVRLTAECLYCHGDPAGTKDVTGGTKEGWKEGEIHGAFEIISSLEETNKAVARARWHVVVSVTITLFVVSAICIYLIQSGIIKPLHEVNAFIDRMAKGDLQGKLAARTKDEIGNMVNQLSGMTEKLSGMIREISHAGDTLFTSSGKLGSSADDFALTANDTAMRTVSVAAAAEEMSANMSTVAAATEQAATNIAVVSSATKDMTSTINGIAKSTEKAQEITKTAVREASSASEKVDALGRAAVEIGKVTEAITEISEQTNLLALNATIEAARAGEAGKGFAVVANEIKGLAQQTALATGEIKNRIHSIQESTDATIQQIQLITQVIDEINTIVSSIVAAVDEQSATTNEIAENINQASIGIQEVTANVAQVSLVSTTVAQDIAEVSQANDSIAHESIEIKTNAANLTLMANRLKELVQHFKV</sequence>
<keyword evidence="11" id="KW-1185">Reference proteome</keyword>
<dbReference type="PROSITE" id="PS50192">
    <property type="entry name" value="T_SNARE"/>
    <property type="match status" value="1"/>
</dbReference>
<evidence type="ECO:0000256" key="5">
    <source>
        <dbReference type="PROSITE-ProRule" id="PRU00284"/>
    </source>
</evidence>
<feature type="transmembrane region" description="Helical" evidence="6">
    <location>
        <begin position="206"/>
        <end position="227"/>
    </location>
</feature>
<dbReference type="EMBL" id="CP002364">
    <property type="protein sequence ID" value="ADW17969.1"/>
    <property type="molecule type" value="Genomic_DNA"/>
</dbReference>
<feature type="domain" description="Methyl-accepting transducer" evidence="7">
    <location>
        <begin position="293"/>
        <end position="536"/>
    </location>
</feature>
<proteinExistence type="inferred from homology"/>
<dbReference type="Pfam" id="PF00672">
    <property type="entry name" value="HAMP"/>
    <property type="match status" value="1"/>
</dbReference>
<dbReference type="InterPro" id="IPR003660">
    <property type="entry name" value="HAMP_dom"/>
</dbReference>
<evidence type="ECO:0000256" key="3">
    <source>
        <dbReference type="ARBA" id="ARBA00023224"/>
    </source>
</evidence>
<comment type="similarity">
    <text evidence="4">Belongs to the methyl-accepting chemotaxis (MCP) protein family.</text>
</comment>
<gene>
    <name evidence="10" type="ordered locus">Despr_1819</name>
</gene>
<evidence type="ECO:0000256" key="4">
    <source>
        <dbReference type="ARBA" id="ARBA00029447"/>
    </source>
</evidence>
<dbReference type="Gene3D" id="1.10.287.950">
    <property type="entry name" value="Methyl-accepting chemotaxis protein"/>
    <property type="match status" value="1"/>
</dbReference>
<accession>A0A7U3YM81</accession>
<dbReference type="SUPFAM" id="SSF58104">
    <property type="entry name" value="Methyl-accepting chemotaxis protein (MCP) signaling domain"/>
    <property type="match status" value="1"/>
</dbReference>
<evidence type="ECO:0000256" key="6">
    <source>
        <dbReference type="SAM" id="Phobius"/>
    </source>
</evidence>
<dbReference type="PROSITE" id="PS50885">
    <property type="entry name" value="HAMP"/>
    <property type="match status" value="1"/>
</dbReference>
<dbReference type="Pfam" id="PF11845">
    <property type="entry name" value="Tll0287-like"/>
    <property type="match status" value="1"/>
</dbReference>
<dbReference type="PROSITE" id="PS50111">
    <property type="entry name" value="CHEMOTAXIS_TRANSDUC_2"/>
    <property type="match status" value="1"/>
</dbReference>
<evidence type="ECO:0000259" key="9">
    <source>
        <dbReference type="PROSITE" id="PS50885"/>
    </source>
</evidence>
<dbReference type="RefSeq" id="WP_015724510.1">
    <property type="nucleotide sequence ID" value="NC_014972.1"/>
</dbReference>
<evidence type="ECO:0000259" key="8">
    <source>
        <dbReference type="PROSITE" id="PS50192"/>
    </source>
</evidence>